<evidence type="ECO:0000313" key="7">
    <source>
        <dbReference type="Proteomes" id="UP000054624"/>
    </source>
</evidence>
<feature type="transmembrane region" description="Helical" evidence="4">
    <location>
        <begin position="47"/>
        <end position="66"/>
    </location>
</feature>
<feature type="transmembrane region" description="Helical" evidence="4">
    <location>
        <begin position="102"/>
        <end position="125"/>
    </location>
</feature>
<dbReference type="Proteomes" id="UP000054624">
    <property type="component" value="Unassembled WGS sequence"/>
</dbReference>
<dbReference type="RefSeq" id="WP_244173436.1">
    <property type="nucleotide sequence ID" value="NZ_FCOI02000018.1"/>
</dbReference>
<evidence type="ECO:0000256" key="3">
    <source>
        <dbReference type="ARBA" id="ARBA00023136"/>
    </source>
</evidence>
<evidence type="ECO:0000256" key="2">
    <source>
        <dbReference type="ARBA" id="ARBA00022989"/>
    </source>
</evidence>
<accession>A0A158BZM9</accession>
<dbReference type="PANTHER" id="PTHR23531:SF1">
    <property type="entry name" value="QUINOLENE RESISTANCE PROTEIN NORA"/>
    <property type="match status" value="1"/>
</dbReference>
<organism evidence="6 7">
    <name type="scientific">Caballeronia temeraria</name>
    <dbReference type="NCBI Taxonomy" id="1777137"/>
    <lineage>
        <taxon>Bacteria</taxon>
        <taxon>Pseudomonadati</taxon>
        <taxon>Pseudomonadota</taxon>
        <taxon>Betaproteobacteria</taxon>
        <taxon>Burkholderiales</taxon>
        <taxon>Burkholderiaceae</taxon>
        <taxon>Caballeronia</taxon>
    </lineage>
</organism>
<dbReference type="InterPro" id="IPR011701">
    <property type="entry name" value="MFS"/>
</dbReference>
<dbReference type="GO" id="GO:0022857">
    <property type="term" value="F:transmembrane transporter activity"/>
    <property type="evidence" value="ECO:0007669"/>
    <property type="project" value="InterPro"/>
</dbReference>
<evidence type="ECO:0000259" key="5">
    <source>
        <dbReference type="PROSITE" id="PS50850"/>
    </source>
</evidence>
<reference evidence="7" key="1">
    <citation type="submission" date="2016-01" db="EMBL/GenBank/DDBJ databases">
        <authorList>
            <person name="Peeters Charlotte."/>
        </authorList>
    </citation>
    <scope>NUCLEOTIDE SEQUENCE [LARGE SCALE GENOMIC DNA]</scope>
</reference>
<keyword evidence="3 4" id="KW-0472">Membrane</keyword>
<dbReference type="STRING" id="1777137.AWB76_04922"/>
<keyword evidence="7" id="KW-1185">Reference proteome</keyword>
<dbReference type="EMBL" id="FCOI02000018">
    <property type="protein sequence ID" value="SAK75523.1"/>
    <property type="molecule type" value="Genomic_DNA"/>
</dbReference>
<gene>
    <name evidence="6" type="ORF">AWB76_04922</name>
</gene>
<dbReference type="SUPFAM" id="SSF103473">
    <property type="entry name" value="MFS general substrate transporter"/>
    <property type="match status" value="1"/>
</dbReference>
<feature type="domain" description="Major facilitator superfamily (MFS) profile" evidence="5">
    <location>
        <begin position="1"/>
        <end position="193"/>
    </location>
</feature>
<sequence>MSSTIWGLARSSSVSSQDGLGAALASIGYCAILAFGSLFFTDMHWQPVWMAFTAFGVALIAARATAGHLPDRFGGARVAAIFVIVQATGLLLMWLAQTTLLASAGAALAGFGYSLVYPGLGVEAVRGITPKNRGMAMGVYTVFLDVAMAVGSPALGWVGGHAGLRAVFLVSAVVVACTAAVAVQLIRKHRVAA</sequence>
<dbReference type="InterPro" id="IPR020846">
    <property type="entry name" value="MFS_dom"/>
</dbReference>
<evidence type="ECO:0000256" key="1">
    <source>
        <dbReference type="ARBA" id="ARBA00022692"/>
    </source>
</evidence>
<dbReference type="Gene3D" id="1.20.1250.20">
    <property type="entry name" value="MFS general substrate transporter like domains"/>
    <property type="match status" value="1"/>
</dbReference>
<dbReference type="InterPro" id="IPR036259">
    <property type="entry name" value="MFS_trans_sf"/>
</dbReference>
<feature type="transmembrane region" description="Helical" evidence="4">
    <location>
        <begin position="78"/>
        <end position="96"/>
    </location>
</feature>
<dbReference type="PROSITE" id="PS50850">
    <property type="entry name" value="MFS"/>
    <property type="match status" value="1"/>
</dbReference>
<keyword evidence="1 4" id="KW-0812">Transmembrane</keyword>
<dbReference type="Pfam" id="PF07690">
    <property type="entry name" value="MFS_1"/>
    <property type="match status" value="1"/>
</dbReference>
<keyword evidence="2 4" id="KW-1133">Transmembrane helix</keyword>
<feature type="transmembrane region" description="Helical" evidence="4">
    <location>
        <begin position="137"/>
        <end position="158"/>
    </location>
</feature>
<evidence type="ECO:0000313" key="6">
    <source>
        <dbReference type="EMBL" id="SAK75523.1"/>
    </source>
</evidence>
<feature type="transmembrane region" description="Helical" evidence="4">
    <location>
        <begin position="20"/>
        <end position="41"/>
    </location>
</feature>
<proteinExistence type="predicted"/>
<evidence type="ECO:0000256" key="4">
    <source>
        <dbReference type="SAM" id="Phobius"/>
    </source>
</evidence>
<feature type="transmembrane region" description="Helical" evidence="4">
    <location>
        <begin position="164"/>
        <end position="186"/>
    </location>
</feature>
<protein>
    <submittedName>
        <fullName evidence="6">Major facilitator transporter</fullName>
    </submittedName>
</protein>
<dbReference type="AlphaFoldDB" id="A0A158BZM9"/>
<dbReference type="PANTHER" id="PTHR23531">
    <property type="entry name" value="QUINOLENE RESISTANCE PROTEIN NORA"/>
    <property type="match status" value="1"/>
</dbReference>
<name>A0A158BZM9_9BURK</name>
<dbReference type="InterPro" id="IPR052714">
    <property type="entry name" value="MFS_Exporter"/>
</dbReference>